<gene>
    <name evidence="1" type="ORF">BRW62_04710</name>
</gene>
<protein>
    <submittedName>
        <fullName evidence="1">Uncharacterized protein</fullName>
    </submittedName>
</protein>
<dbReference type="AlphaFoldDB" id="A0A2D2Q0W9"/>
<reference evidence="1 2" key="1">
    <citation type="submission" date="2016-11" db="EMBL/GenBank/DDBJ databases">
        <title>Complete genome sequence of thermophilic cyanobacteria strain Synechococcus sp. PCC6715.</title>
        <authorList>
            <person name="Tang J."/>
            <person name="Daroch M."/>
            <person name="Liang Y."/>
            <person name="Jiang D."/>
            <person name="Shah M."/>
        </authorList>
    </citation>
    <scope>NUCLEOTIDE SEQUENCE [LARGE SCALE GENOMIC DNA]</scope>
    <source>
        <strain evidence="1 2">PCC 6715</strain>
    </source>
</reference>
<dbReference type="OrthoDB" id="565324at2"/>
<dbReference type="KEGG" id="slw:BRW62_04710"/>
<dbReference type="RefSeq" id="WP_099798517.1">
    <property type="nucleotide sequence ID" value="NZ_CP018092.1"/>
</dbReference>
<accession>A0A2D2Q0W9</accession>
<reference evidence="2" key="2">
    <citation type="journal article" date="2022" name="Front. Microbiol.">
        <title>Comparative Genomic Analysis Revealed Distinct Molecular Components and Organization of CO2-Concentrating Mechanism in Thermophilic Cyanobacteria.</title>
        <authorList>
            <person name="Tang J."/>
            <person name="Zhou H."/>
            <person name="Yao D."/>
            <person name="Riaz S."/>
            <person name="You D."/>
            <person name="Klepacz-Smolka A."/>
            <person name="Daroch M."/>
        </authorList>
    </citation>
    <scope>NUCLEOTIDE SEQUENCE [LARGE SCALE GENOMIC DNA]</scope>
    <source>
        <strain evidence="2">PCC 6715</strain>
    </source>
</reference>
<name>A0A2D2Q0W9_PARLV</name>
<evidence type="ECO:0000313" key="1">
    <source>
        <dbReference type="EMBL" id="ATS18165.1"/>
    </source>
</evidence>
<organism evidence="1 2">
    <name type="scientific">Parathermosynechococcus lividus PCC 6715</name>
    <dbReference type="NCBI Taxonomy" id="1917166"/>
    <lineage>
        <taxon>Bacteria</taxon>
        <taxon>Bacillati</taxon>
        <taxon>Cyanobacteriota</taxon>
        <taxon>Cyanophyceae</taxon>
        <taxon>Acaryochloridales</taxon>
        <taxon>Thermosynechococcaceae</taxon>
        <taxon>Parathermosynechococcus</taxon>
    </lineage>
</organism>
<dbReference type="EMBL" id="CP018092">
    <property type="protein sequence ID" value="ATS18165.1"/>
    <property type="molecule type" value="Genomic_DNA"/>
</dbReference>
<dbReference type="Proteomes" id="UP000231057">
    <property type="component" value="Chromosome"/>
</dbReference>
<sequence>MDSAQIKALVEKALEDKILTLEEHGQIIDAVLADGQISEEEEKILHDLLERVASGEVDSQY</sequence>
<keyword evidence="2" id="KW-1185">Reference proteome</keyword>
<proteinExistence type="predicted"/>
<evidence type="ECO:0000313" key="2">
    <source>
        <dbReference type="Proteomes" id="UP000231057"/>
    </source>
</evidence>